<dbReference type="PROSITE" id="PS01136">
    <property type="entry name" value="UPF0034"/>
    <property type="match status" value="1"/>
</dbReference>
<gene>
    <name evidence="23" type="ORF">LARSCL_LOCUS9050</name>
</gene>
<evidence type="ECO:0000256" key="7">
    <source>
        <dbReference type="ARBA" id="ARBA00022694"/>
    </source>
</evidence>
<dbReference type="GO" id="GO:0005634">
    <property type="term" value="C:nucleus"/>
    <property type="evidence" value="ECO:0007669"/>
    <property type="project" value="UniProtKB-SubCell"/>
</dbReference>
<evidence type="ECO:0000256" key="19">
    <source>
        <dbReference type="ARBA" id="ARBA00068883"/>
    </source>
</evidence>
<protein>
    <recommendedName>
        <fullName evidence="19">tRNA-dihydrouridine(16/17) synthase [NAD(P)(+)]-like</fullName>
        <ecNumber evidence="13">1.3.1.88</ecNumber>
    </recommendedName>
    <alternativeName>
        <fullName evidence="20">tRNA-dihydrouridine synthase 1-like</fullName>
    </alternativeName>
</protein>
<evidence type="ECO:0000256" key="20">
    <source>
        <dbReference type="ARBA" id="ARBA00077078"/>
    </source>
</evidence>
<dbReference type="Proteomes" id="UP001497382">
    <property type="component" value="Unassembled WGS sequence"/>
</dbReference>
<comment type="catalytic activity">
    <reaction evidence="17">
        <text>5,6-dihydrouridine(17) in tRNA + NADP(+) = uridine(17) in tRNA + NADPH + H(+)</text>
        <dbReference type="Rhea" id="RHEA:53368"/>
        <dbReference type="Rhea" id="RHEA-COMP:13541"/>
        <dbReference type="Rhea" id="RHEA-COMP:13542"/>
        <dbReference type="ChEBI" id="CHEBI:15378"/>
        <dbReference type="ChEBI" id="CHEBI:57783"/>
        <dbReference type="ChEBI" id="CHEBI:58349"/>
        <dbReference type="ChEBI" id="CHEBI:65315"/>
        <dbReference type="ChEBI" id="CHEBI:74443"/>
        <dbReference type="EC" id="1.3.1.88"/>
    </reaction>
    <physiologicalReaction direction="right-to-left" evidence="17">
        <dbReference type="Rhea" id="RHEA:53370"/>
    </physiologicalReaction>
</comment>
<organism evidence="23 24">
    <name type="scientific">Larinioides sclopetarius</name>
    <dbReference type="NCBI Taxonomy" id="280406"/>
    <lineage>
        <taxon>Eukaryota</taxon>
        <taxon>Metazoa</taxon>
        <taxon>Ecdysozoa</taxon>
        <taxon>Arthropoda</taxon>
        <taxon>Chelicerata</taxon>
        <taxon>Arachnida</taxon>
        <taxon>Araneae</taxon>
        <taxon>Araneomorphae</taxon>
        <taxon>Entelegynae</taxon>
        <taxon>Araneoidea</taxon>
        <taxon>Araneidae</taxon>
        <taxon>Larinioides</taxon>
    </lineage>
</organism>
<evidence type="ECO:0000256" key="17">
    <source>
        <dbReference type="ARBA" id="ARBA00049467"/>
    </source>
</evidence>
<evidence type="ECO:0000256" key="2">
    <source>
        <dbReference type="ARBA" id="ARBA00004123"/>
    </source>
</evidence>
<evidence type="ECO:0000256" key="21">
    <source>
        <dbReference type="SAM" id="MobiDB-lite"/>
    </source>
</evidence>
<comment type="subcellular location">
    <subcellularLocation>
        <location evidence="3">Cytoplasm</location>
    </subcellularLocation>
    <subcellularLocation>
        <location evidence="2">Nucleus</location>
    </subcellularLocation>
</comment>
<keyword evidence="5" id="KW-0285">Flavoprotein</keyword>
<evidence type="ECO:0000256" key="16">
    <source>
        <dbReference type="ARBA" id="ARBA00048934"/>
    </source>
</evidence>
<evidence type="ECO:0000256" key="15">
    <source>
        <dbReference type="ARBA" id="ARBA00047652"/>
    </source>
</evidence>
<dbReference type="InterPro" id="IPR013785">
    <property type="entry name" value="Aldolase_TIM"/>
</dbReference>
<dbReference type="SUPFAM" id="SSF51395">
    <property type="entry name" value="FMN-linked oxidoreductases"/>
    <property type="match status" value="1"/>
</dbReference>
<name>A0AAV2A0D2_9ARAC</name>
<keyword evidence="11" id="KW-0539">Nucleus</keyword>
<dbReference type="PANTHER" id="PTHR11082:SF5">
    <property type="entry name" value="TRNA-DIHYDROURIDINE(16_17) SYNTHASE [NAD(P)(+)]-LIKE"/>
    <property type="match status" value="1"/>
</dbReference>
<dbReference type="EC" id="1.3.1.88" evidence="13"/>
<evidence type="ECO:0000256" key="9">
    <source>
        <dbReference type="ARBA" id="ARBA00023002"/>
    </source>
</evidence>
<keyword evidence="9" id="KW-0560">Oxidoreductase</keyword>
<reference evidence="23 24" key="1">
    <citation type="submission" date="2024-04" db="EMBL/GenBank/DDBJ databases">
        <authorList>
            <person name="Rising A."/>
            <person name="Reimegard J."/>
            <person name="Sonavane S."/>
            <person name="Akerstrom W."/>
            <person name="Nylinder S."/>
            <person name="Hedman E."/>
            <person name="Kallberg Y."/>
        </authorList>
    </citation>
    <scope>NUCLEOTIDE SEQUENCE [LARGE SCALE GENOMIC DNA]</scope>
</reference>
<keyword evidence="8" id="KW-0521">NADP</keyword>
<dbReference type="GO" id="GO:0005737">
    <property type="term" value="C:cytoplasm"/>
    <property type="evidence" value="ECO:0007669"/>
    <property type="project" value="UniProtKB-SubCell"/>
</dbReference>
<comment type="similarity">
    <text evidence="12">Belongs to the Dus family. Dus1 subfamily.</text>
</comment>
<comment type="catalytic activity">
    <reaction evidence="15">
        <text>5,6-dihydrouridine(16) in tRNA + NADP(+) = uridine(16) in tRNA + NADPH + H(+)</text>
        <dbReference type="Rhea" id="RHEA:53376"/>
        <dbReference type="Rhea" id="RHEA-COMP:13543"/>
        <dbReference type="Rhea" id="RHEA-COMP:13544"/>
        <dbReference type="ChEBI" id="CHEBI:15378"/>
        <dbReference type="ChEBI" id="CHEBI:57783"/>
        <dbReference type="ChEBI" id="CHEBI:58349"/>
        <dbReference type="ChEBI" id="CHEBI:65315"/>
        <dbReference type="ChEBI" id="CHEBI:74443"/>
        <dbReference type="EC" id="1.3.1.88"/>
    </reaction>
    <physiologicalReaction direction="right-to-left" evidence="15">
        <dbReference type="Rhea" id="RHEA:53378"/>
    </physiologicalReaction>
</comment>
<keyword evidence="7" id="KW-0819">tRNA processing</keyword>
<comment type="function">
    <text evidence="18">Catalyzes the synthesis of dihydrouridine, a modified base found in the D-loop of most tRNAs. Specifically modifies U16 and U17 in cytoplasmic tRNAs. Affects the level of some mature tRNA and thereby the total cellular translation.</text>
</comment>
<evidence type="ECO:0000259" key="22">
    <source>
        <dbReference type="Pfam" id="PF01207"/>
    </source>
</evidence>
<dbReference type="Gene3D" id="3.20.20.70">
    <property type="entry name" value="Aldolase class I"/>
    <property type="match status" value="1"/>
</dbReference>
<dbReference type="Pfam" id="PF01207">
    <property type="entry name" value="Dus"/>
    <property type="match status" value="1"/>
</dbReference>
<dbReference type="AlphaFoldDB" id="A0AAV2A0D2"/>
<keyword evidence="4" id="KW-0963">Cytoplasm</keyword>
<dbReference type="InterPro" id="IPR018517">
    <property type="entry name" value="tRNA_hU_synthase_CS"/>
</dbReference>
<evidence type="ECO:0000256" key="10">
    <source>
        <dbReference type="ARBA" id="ARBA00023027"/>
    </source>
</evidence>
<evidence type="ECO:0000256" key="18">
    <source>
        <dbReference type="ARBA" id="ARBA00053643"/>
    </source>
</evidence>
<keyword evidence="24" id="KW-1185">Reference proteome</keyword>
<keyword evidence="6" id="KW-0288">FMN</keyword>
<feature type="region of interest" description="Disordered" evidence="21">
    <location>
        <begin position="328"/>
        <end position="359"/>
    </location>
</feature>
<feature type="compositionally biased region" description="Basic and acidic residues" evidence="21">
    <location>
        <begin position="328"/>
        <end position="343"/>
    </location>
</feature>
<evidence type="ECO:0000256" key="3">
    <source>
        <dbReference type="ARBA" id="ARBA00004496"/>
    </source>
</evidence>
<comment type="catalytic activity">
    <reaction evidence="14">
        <text>5,6-dihydrouridine(17) in tRNA + NAD(+) = uridine(17) in tRNA + NADH + H(+)</text>
        <dbReference type="Rhea" id="RHEA:53372"/>
        <dbReference type="Rhea" id="RHEA-COMP:13541"/>
        <dbReference type="Rhea" id="RHEA-COMP:13542"/>
        <dbReference type="ChEBI" id="CHEBI:15378"/>
        <dbReference type="ChEBI" id="CHEBI:57540"/>
        <dbReference type="ChEBI" id="CHEBI:57945"/>
        <dbReference type="ChEBI" id="CHEBI:65315"/>
        <dbReference type="ChEBI" id="CHEBI:74443"/>
        <dbReference type="EC" id="1.3.1.88"/>
    </reaction>
    <physiologicalReaction direction="right-to-left" evidence="14">
        <dbReference type="Rhea" id="RHEA:53374"/>
    </physiologicalReaction>
</comment>
<comment type="caution">
    <text evidence="23">The sequence shown here is derived from an EMBL/GenBank/DDBJ whole genome shotgun (WGS) entry which is preliminary data.</text>
</comment>
<evidence type="ECO:0000256" key="14">
    <source>
        <dbReference type="ARBA" id="ARBA00047287"/>
    </source>
</evidence>
<evidence type="ECO:0000256" key="11">
    <source>
        <dbReference type="ARBA" id="ARBA00023242"/>
    </source>
</evidence>
<sequence>MLENSGYKFWREKLGCPRLILAPMVDQSELAWRILGRKYGAQLCFTPMLHASVFVKDSRYRKENLLSCPEDRPLIVQFCANDPDTFVEACKLALGHCDAVDLNLGCPQAIARRGHYGAFLQEEWDLLKEMVSRVHKEIDIPVTCKIRVFQDIHRTIEYAQMLEAAGCQLLTVHGRTKEQKGPLTGLASWEHIKAVKCNVKIPVFANGNIQNLEDVQRCFKETGVDGVMIAEGSLHNPALFHGINPTIWEVALEYLQLAKLYPCPISYARGHIFKLCHHCLIIEENKEIRQKIATANNIDEFTFAVLELKDKYEVNPVLEASKQVAEKQKTCSDDSSSGEKRPISENAISRKKMKKLQKNPEKQFGHRFLFHTKKKNQEEDLCAKEIPVTDKTLLTVATVKENIDISVHKTVL</sequence>
<dbReference type="PANTHER" id="PTHR11082">
    <property type="entry name" value="TRNA-DIHYDROURIDINE SYNTHASE"/>
    <property type="match status" value="1"/>
</dbReference>
<dbReference type="CDD" id="cd02801">
    <property type="entry name" value="DUS_like_FMN"/>
    <property type="match status" value="1"/>
</dbReference>
<evidence type="ECO:0000256" key="1">
    <source>
        <dbReference type="ARBA" id="ARBA00001917"/>
    </source>
</evidence>
<dbReference type="InterPro" id="IPR035587">
    <property type="entry name" value="DUS-like_FMN-bd"/>
</dbReference>
<dbReference type="GO" id="GO:0017150">
    <property type="term" value="F:tRNA dihydrouridine synthase activity"/>
    <property type="evidence" value="ECO:0007669"/>
    <property type="project" value="InterPro"/>
</dbReference>
<dbReference type="FunFam" id="3.20.20.70:FF:000081">
    <property type="entry name" value="Dihydrouridine synthase 1 like"/>
    <property type="match status" value="1"/>
</dbReference>
<evidence type="ECO:0000256" key="5">
    <source>
        <dbReference type="ARBA" id="ARBA00022630"/>
    </source>
</evidence>
<dbReference type="GO" id="GO:0050660">
    <property type="term" value="F:flavin adenine dinucleotide binding"/>
    <property type="evidence" value="ECO:0007669"/>
    <property type="project" value="InterPro"/>
</dbReference>
<comment type="cofactor">
    <cofactor evidence="1">
        <name>FMN</name>
        <dbReference type="ChEBI" id="CHEBI:58210"/>
    </cofactor>
</comment>
<dbReference type="EMBL" id="CAXIEN010000099">
    <property type="protein sequence ID" value="CAL1277157.1"/>
    <property type="molecule type" value="Genomic_DNA"/>
</dbReference>
<evidence type="ECO:0000313" key="23">
    <source>
        <dbReference type="EMBL" id="CAL1277157.1"/>
    </source>
</evidence>
<keyword evidence="10" id="KW-0520">NAD</keyword>
<feature type="domain" description="DUS-like FMN-binding" evidence="22">
    <location>
        <begin position="20"/>
        <end position="244"/>
    </location>
</feature>
<comment type="catalytic activity">
    <reaction evidence="16">
        <text>5,6-dihydrouridine(16) in tRNA + NAD(+) = uridine(16) in tRNA + NADH + H(+)</text>
        <dbReference type="Rhea" id="RHEA:53380"/>
        <dbReference type="Rhea" id="RHEA-COMP:13543"/>
        <dbReference type="Rhea" id="RHEA-COMP:13544"/>
        <dbReference type="ChEBI" id="CHEBI:15378"/>
        <dbReference type="ChEBI" id="CHEBI:57540"/>
        <dbReference type="ChEBI" id="CHEBI:57945"/>
        <dbReference type="ChEBI" id="CHEBI:65315"/>
        <dbReference type="ChEBI" id="CHEBI:74443"/>
        <dbReference type="EC" id="1.3.1.88"/>
    </reaction>
    <physiologicalReaction direction="right-to-left" evidence="16">
        <dbReference type="Rhea" id="RHEA:53382"/>
    </physiologicalReaction>
</comment>
<evidence type="ECO:0000256" key="6">
    <source>
        <dbReference type="ARBA" id="ARBA00022643"/>
    </source>
</evidence>
<accession>A0AAV2A0D2</accession>
<proteinExistence type="inferred from homology"/>
<evidence type="ECO:0000256" key="4">
    <source>
        <dbReference type="ARBA" id="ARBA00022490"/>
    </source>
</evidence>
<evidence type="ECO:0000256" key="13">
    <source>
        <dbReference type="ARBA" id="ARBA00038890"/>
    </source>
</evidence>
<evidence type="ECO:0000256" key="8">
    <source>
        <dbReference type="ARBA" id="ARBA00022857"/>
    </source>
</evidence>
<evidence type="ECO:0000256" key="12">
    <source>
        <dbReference type="ARBA" id="ARBA00038313"/>
    </source>
</evidence>
<evidence type="ECO:0000313" key="24">
    <source>
        <dbReference type="Proteomes" id="UP001497382"/>
    </source>
</evidence>